<keyword evidence="5" id="KW-1185">Reference proteome</keyword>
<reference evidence="1" key="1">
    <citation type="submission" date="2021-02" db="EMBL/GenBank/DDBJ databases">
        <authorList>
            <person name="Nowell W R."/>
        </authorList>
    </citation>
    <scope>NUCLEOTIDE SEQUENCE</scope>
</reference>
<dbReference type="AlphaFoldDB" id="A0A814THW0"/>
<proteinExistence type="predicted"/>
<name>A0A814THW0_9BILA</name>
<dbReference type="Proteomes" id="UP000663829">
    <property type="component" value="Unassembled WGS sequence"/>
</dbReference>
<dbReference type="EMBL" id="CAJNOK010036380">
    <property type="protein sequence ID" value="CAF1521978.1"/>
    <property type="molecule type" value="Genomic_DNA"/>
</dbReference>
<evidence type="ECO:0000313" key="4">
    <source>
        <dbReference type="EMBL" id="CAF4308928.1"/>
    </source>
</evidence>
<evidence type="ECO:0000313" key="3">
    <source>
        <dbReference type="EMBL" id="CAF3926017.1"/>
    </source>
</evidence>
<evidence type="ECO:0000313" key="2">
    <source>
        <dbReference type="EMBL" id="CAF1521978.1"/>
    </source>
</evidence>
<dbReference type="EMBL" id="CAJOBC010007257">
    <property type="protein sequence ID" value="CAF3926017.1"/>
    <property type="molecule type" value="Genomic_DNA"/>
</dbReference>
<evidence type="ECO:0000313" key="1">
    <source>
        <dbReference type="EMBL" id="CAF1162463.1"/>
    </source>
</evidence>
<comment type="caution">
    <text evidence="1">The sequence shown here is derived from an EMBL/GenBank/DDBJ whole genome shotgun (WGS) entry which is preliminary data.</text>
</comment>
<organism evidence="1 5">
    <name type="scientific">Didymodactylos carnosus</name>
    <dbReference type="NCBI Taxonomy" id="1234261"/>
    <lineage>
        <taxon>Eukaryota</taxon>
        <taxon>Metazoa</taxon>
        <taxon>Spiralia</taxon>
        <taxon>Gnathifera</taxon>
        <taxon>Rotifera</taxon>
        <taxon>Eurotatoria</taxon>
        <taxon>Bdelloidea</taxon>
        <taxon>Philodinida</taxon>
        <taxon>Philodinidae</taxon>
        <taxon>Didymodactylos</taxon>
    </lineage>
</organism>
<dbReference type="Proteomes" id="UP000681722">
    <property type="component" value="Unassembled WGS sequence"/>
</dbReference>
<evidence type="ECO:0000313" key="5">
    <source>
        <dbReference type="Proteomes" id="UP000663829"/>
    </source>
</evidence>
<dbReference type="Proteomes" id="UP000677228">
    <property type="component" value="Unassembled WGS sequence"/>
</dbReference>
<gene>
    <name evidence="1" type="ORF">GPM918_LOCUS21749</name>
    <name evidence="2" type="ORF">OVA965_LOCUS37830</name>
    <name evidence="3" type="ORF">SRO942_LOCUS21747</name>
    <name evidence="4" type="ORF">TMI583_LOCUS38954</name>
</gene>
<dbReference type="Proteomes" id="UP000682733">
    <property type="component" value="Unassembled WGS sequence"/>
</dbReference>
<dbReference type="EMBL" id="CAJNOQ010007257">
    <property type="protein sequence ID" value="CAF1162463.1"/>
    <property type="molecule type" value="Genomic_DNA"/>
</dbReference>
<accession>A0A814THW0</accession>
<sequence>MVSLFDGKSSNLELKSFEYCCKRYISWAELAQNKRILSHHNKNYSLSSSTMLNLNCKFLPLCCQSVSNIDLIKKQQKISNNYFDLYEFYKNSFHPNSSVVSIVNNAKCASCELFKHISFFTNDHVENNNETYTIWNQFILKPKSMLFKSAMAQNNNCAHNSTITQQFPTLVTAKENNQGEQNEEANVDIESFMSFTERADDTERFVKRIESCLDVDELTKQNFRLVRCELSLALRANLQMPLI</sequence>
<dbReference type="EMBL" id="CAJOBA010058529">
    <property type="protein sequence ID" value="CAF4308928.1"/>
    <property type="molecule type" value="Genomic_DNA"/>
</dbReference>
<protein>
    <submittedName>
        <fullName evidence="1">Uncharacterized protein</fullName>
    </submittedName>
</protein>